<comment type="pathway">
    <text evidence="7">Carbohydrate metabolism; D-tagatose 6-phosphate degradation; D-glyceraldehyde 3-phosphate and glycerone phosphate from D-tagatose 6-phosphate: step 1/2.</text>
</comment>
<dbReference type="STRING" id="37658.SAMN05661086_01112"/>
<organism evidence="10 11">
    <name type="scientific">Anaeromicropila populeti</name>
    <dbReference type="NCBI Taxonomy" id="37658"/>
    <lineage>
        <taxon>Bacteria</taxon>
        <taxon>Bacillati</taxon>
        <taxon>Bacillota</taxon>
        <taxon>Clostridia</taxon>
        <taxon>Lachnospirales</taxon>
        <taxon>Lachnospiraceae</taxon>
        <taxon>Anaeromicropila</taxon>
    </lineage>
</organism>
<evidence type="ECO:0000256" key="8">
    <source>
        <dbReference type="RuleBase" id="RU369061"/>
    </source>
</evidence>
<dbReference type="Pfam" id="PF00294">
    <property type="entry name" value="PfkB"/>
    <property type="match status" value="1"/>
</dbReference>
<dbReference type="GO" id="GO:2001059">
    <property type="term" value="P:D-tagatose 6-phosphate catabolic process"/>
    <property type="evidence" value="ECO:0007669"/>
    <property type="project" value="UniProtKB-UniPathway"/>
</dbReference>
<dbReference type="RefSeq" id="WP_092559701.1">
    <property type="nucleotide sequence ID" value="NZ_FOYZ01000003.1"/>
</dbReference>
<dbReference type="CDD" id="cd01164">
    <property type="entry name" value="FruK_PfkB_like"/>
    <property type="match status" value="1"/>
</dbReference>
<evidence type="ECO:0000256" key="5">
    <source>
        <dbReference type="ARBA" id="ARBA00022840"/>
    </source>
</evidence>
<dbReference type="PANTHER" id="PTHR46566:SF1">
    <property type="entry name" value="1-PHOSPHOFRUCTOKINASE"/>
    <property type="match status" value="1"/>
</dbReference>
<comment type="catalytic activity">
    <reaction evidence="7">
        <text>D-tagatofuranose 6-phosphate + ATP = D-tagatofuranose 1,6-bisphosphate + ADP + H(+)</text>
        <dbReference type="Rhea" id="RHEA:12420"/>
        <dbReference type="ChEBI" id="CHEBI:15378"/>
        <dbReference type="ChEBI" id="CHEBI:30616"/>
        <dbReference type="ChEBI" id="CHEBI:58694"/>
        <dbReference type="ChEBI" id="CHEBI:58695"/>
        <dbReference type="ChEBI" id="CHEBI:456216"/>
        <dbReference type="EC" id="2.7.1.144"/>
    </reaction>
</comment>
<keyword evidence="3 7" id="KW-0547">Nucleotide-binding</keyword>
<evidence type="ECO:0000313" key="11">
    <source>
        <dbReference type="Proteomes" id="UP000199659"/>
    </source>
</evidence>
<proteinExistence type="inferred from homology"/>
<keyword evidence="4 8" id="KW-0418">Kinase</keyword>
<dbReference type="AlphaFoldDB" id="A0A1I6ISC9"/>
<name>A0A1I6ISC9_9FIRM</name>
<comment type="function">
    <text evidence="8">Catalyzes the ATP-dependent phosphorylation of fructose-l-phosphate to fructose-l,6-bisphosphate.</text>
</comment>
<dbReference type="NCBIfam" id="TIGR03828">
    <property type="entry name" value="pfkB"/>
    <property type="match status" value="1"/>
</dbReference>
<dbReference type="OrthoDB" id="9801219at2"/>
<dbReference type="GO" id="GO:0008662">
    <property type="term" value="F:1-phosphofructokinase activity"/>
    <property type="evidence" value="ECO:0007669"/>
    <property type="project" value="UniProtKB-UniRule"/>
</dbReference>
<dbReference type="Proteomes" id="UP000199659">
    <property type="component" value="Unassembled WGS sequence"/>
</dbReference>
<evidence type="ECO:0000313" key="10">
    <source>
        <dbReference type="EMBL" id="SFR69549.1"/>
    </source>
</evidence>
<comment type="catalytic activity">
    <reaction evidence="6 8">
        <text>beta-D-fructose 1-phosphate + ATP = beta-D-fructose 1,6-bisphosphate + ADP + H(+)</text>
        <dbReference type="Rhea" id="RHEA:14213"/>
        <dbReference type="ChEBI" id="CHEBI:15378"/>
        <dbReference type="ChEBI" id="CHEBI:30616"/>
        <dbReference type="ChEBI" id="CHEBI:32966"/>
        <dbReference type="ChEBI" id="CHEBI:138881"/>
        <dbReference type="ChEBI" id="CHEBI:456216"/>
        <dbReference type="EC" id="2.7.1.56"/>
    </reaction>
</comment>
<keyword evidence="5 7" id="KW-0067">ATP-binding</keyword>
<dbReference type="GO" id="GO:0005988">
    <property type="term" value="P:lactose metabolic process"/>
    <property type="evidence" value="ECO:0007669"/>
    <property type="project" value="UniProtKB-KW"/>
</dbReference>
<comment type="similarity">
    <text evidence="7">Belongs to the carbohydrate kinase PfkB family. LacC subfamily.</text>
</comment>
<dbReference type="PROSITE" id="PS00584">
    <property type="entry name" value="PFKB_KINASES_2"/>
    <property type="match status" value="1"/>
</dbReference>
<accession>A0A1I6ISC9</accession>
<dbReference type="GO" id="GO:0005524">
    <property type="term" value="F:ATP binding"/>
    <property type="evidence" value="ECO:0007669"/>
    <property type="project" value="UniProtKB-UniRule"/>
</dbReference>
<dbReference type="GO" id="GO:0009024">
    <property type="term" value="F:tagatose-6-phosphate kinase activity"/>
    <property type="evidence" value="ECO:0007669"/>
    <property type="project" value="UniProtKB-EC"/>
</dbReference>
<keyword evidence="2 7" id="KW-0808">Transferase</keyword>
<reference evidence="10 11" key="1">
    <citation type="submission" date="2016-10" db="EMBL/GenBank/DDBJ databases">
        <authorList>
            <person name="de Groot N.N."/>
        </authorList>
    </citation>
    <scope>NUCLEOTIDE SEQUENCE [LARGE SCALE GENOMIC DNA]</scope>
    <source>
        <strain evidence="10 11">743A</strain>
    </source>
</reference>
<dbReference type="UniPathway" id="UPA00704">
    <property type="reaction ID" value="UER00715"/>
</dbReference>
<evidence type="ECO:0000256" key="4">
    <source>
        <dbReference type="ARBA" id="ARBA00022777"/>
    </source>
</evidence>
<dbReference type="InterPro" id="IPR017583">
    <property type="entry name" value="Tagatose/fructose_Pkinase"/>
</dbReference>
<evidence type="ECO:0000256" key="6">
    <source>
        <dbReference type="ARBA" id="ARBA00047745"/>
    </source>
</evidence>
<keyword evidence="7" id="KW-0423">Lactose metabolism</keyword>
<dbReference type="InterPro" id="IPR029056">
    <property type="entry name" value="Ribokinase-like"/>
</dbReference>
<dbReference type="GO" id="GO:0044281">
    <property type="term" value="P:small molecule metabolic process"/>
    <property type="evidence" value="ECO:0007669"/>
    <property type="project" value="UniProtKB-ARBA"/>
</dbReference>
<gene>
    <name evidence="10" type="ORF">SAMN05661086_01112</name>
</gene>
<comment type="similarity">
    <text evidence="1">Belongs to the carbohydrate kinase pfkB family.</text>
</comment>
<evidence type="ECO:0000256" key="2">
    <source>
        <dbReference type="ARBA" id="ARBA00022679"/>
    </source>
</evidence>
<dbReference type="InterPro" id="IPR022463">
    <property type="entry name" value="1-PFruKinase"/>
</dbReference>
<dbReference type="GO" id="GO:0016052">
    <property type="term" value="P:carbohydrate catabolic process"/>
    <property type="evidence" value="ECO:0007669"/>
    <property type="project" value="UniProtKB-ARBA"/>
</dbReference>
<dbReference type="PIRSF" id="PIRSF000535">
    <property type="entry name" value="1PFK/6PFK/LacC"/>
    <property type="match status" value="1"/>
</dbReference>
<sequence>MIYTVTFNPSLDYVVGVKEIKLNATNRTDSEQMLPGGKGINVSIVLKNLGIPSTALGFIAGFTGDEIEKNVKAAGCTTDFIKIQEGMSRINIKLKSDGETEINGMGPIIHEKHLNQLFEKLEQLTDKDILVLAGSIPNSVPDSIYQDIMKRVSNKKVMVVVDATKDLLVNVLDRKPFLIKPNNHELGEIFGVELKTNEEIIAYGEKLKDMGARNVLISMAGDGAIFLGEDGCVYESPAPKGKVINSVGAGDSMVAGFLTGYLDQGDYQHAFKMGISAGSASAFSAQLATKSEVEAVYQTL</sequence>
<evidence type="ECO:0000256" key="7">
    <source>
        <dbReference type="PIRNR" id="PIRNR000535"/>
    </source>
</evidence>
<evidence type="ECO:0000256" key="1">
    <source>
        <dbReference type="ARBA" id="ARBA00005380"/>
    </source>
</evidence>
<dbReference type="EMBL" id="FOYZ01000003">
    <property type="protein sequence ID" value="SFR69549.1"/>
    <property type="molecule type" value="Genomic_DNA"/>
</dbReference>
<evidence type="ECO:0000259" key="9">
    <source>
        <dbReference type="Pfam" id="PF00294"/>
    </source>
</evidence>
<dbReference type="GO" id="GO:0005829">
    <property type="term" value="C:cytosol"/>
    <property type="evidence" value="ECO:0007669"/>
    <property type="project" value="TreeGrafter"/>
</dbReference>
<keyword evidence="11" id="KW-1185">Reference proteome</keyword>
<dbReference type="NCBIfam" id="TIGR03168">
    <property type="entry name" value="1-PFK"/>
    <property type="match status" value="1"/>
</dbReference>
<dbReference type="FunFam" id="3.40.1190.20:FF:000001">
    <property type="entry name" value="Phosphofructokinase"/>
    <property type="match status" value="1"/>
</dbReference>
<evidence type="ECO:0000256" key="3">
    <source>
        <dbReference type="ARBA" id="ARBA00022741"/>
    </source>
</evidence>
<dbReference type="Gene3D" id="3.40.1190.20">
    <property type="match status" value="1"/>
</dbReference>
<dbReference type="InterPro" id="IPR011611">
    <property type="entry name" value="PfkB_dom"/>
</dbReference>
<dbReference type="PANTHER" id="PTHR46566">
    <property type="entry name" value="1-PHOSPHOFRUCTOKINASE-RELATED"/>
    <property type="match status" value="1"/>
</dbReference>
<dbReference type="SUPFAM" id="SSF53613">
    <property type="entry name" value="Ribokinase-like"/>
    <property type="match status" value="1"/>
</dbReference>
<protein>
    <recommendedName>
        <fullName evidence="7">Tagatose-6-phosphate kinase</fullName>
        <ecNumber evidence="7">2.7.1.144</ecNumber>
    </recommendedName>
</protein>
<feature type="domain" description="Carbohydrate kinase PfkB" evidence="9">
    <location>
        <begin position="22"/>
        <end position="288"/>
    </location>
</feature>
<dbReference type="InterPro" id="IPR002173">
    <property type="entry name" value="Carboh/pur_kinase_PfkB_CS"/>
</dbReference>
<dbReference type="EC" id="2.7.1.144" evidence="7"/>